<name>A0A9P0BEX6_BRAAE</name>
<gene>
    <name evidence="2" type="ORF">MELIAE_LOCUS11041</name>
</gene>
<dbReference type="OrthoDB" id="6775559at2759"/>
<feature type="region of interest" description="Disordered" evidence="1">
    <location>
        <begin position="1"/>
        <end position="22"/>
    </location>
</feature>
<reference evidence="2" key="1">
    <citation type="submission" date="2021-12" db="EMBL/GenBank/DDBJ databases">
        <authorList>
            <person name="King R."/>
        </authorList>
    </citation>
    <scope>NUCLEOTIDE SEQUENCE</scope>
</reference>
<evidence type="ECO:0000256" key="1">
    <source>
        <dbReference type="SAM" id="MobiDB-lite"/>
    </source>
</evidence>
<dbReference type="Proteomes" id="UP001154078">
    <property type="component" value="Chromosome 8"/>
</dbReference>
<sequence length="371" mass="41452">MFGGGGNDDPGGGGPSNSNGFARANKLLKRSPSTREAVNALIDLCEQDVLPSYIDREFLSQLDMSDETKRELKIAVDRGFLLSPHEERQDIDNKTRIISDFKLNTIKCSGVNCDITLHSKCFDNISKIIKIQKDAFYCKSCEDQNNYASPYLQGKMDILAKEVECLQREKELLSKYISEIEFSNNLLKSNYMQQNNQQKNVSKKGVNSLVSTSVHSYATAAKNVNTQSAVLFVKCADEAISNKQIEKAVKSKINPSSLNINIVNTKLIKNGMLISCKDNDSLQKLKSNLDEQIGNVYSVTEAKKYNPRIIVYGTDDEVVDDSKFISNLLKDNNLDFTENDLKLITKISSKSLTNVVLEVIPSLFKSIMDKV</sequence>
<keyword evidence="3" id="KW-1185">Reference proteome</keyword>
<proteinExistence type="predicted"/>
<evidence type="ECO:0000313" key="3">
    <source>
        <dbReference type="Proteomes" id="UP001154078"/>
    </source>
</evidence>
<organism evidence="2 3">
    <name type="scientific">Brassicogethes aeneus</name>
    <name type="common">Rape pollen beetle</name>
    <name type="synonym">Meligethes aeneus</name>
    <dbReference type="NCBI Taxonomy" id="1431903"/>
    <lineage>
        <taxon>Eukaryota</taxon>
        <taxon>Metazoa</taxon>
        <taxon>Ecdysozoa</taxon>
        <taxon>Arthropoda</taxon>
        <taxon>Hexapoda</taxon>
        <taxon>Insecta</taxon>
        <taxon>Pterygota</taxon>
        <taxon>Neoptera</taxon>
        <taxon>Endopterygota</taxon>
        <taxon>Coleoptera</taxon>
        <taxon>Polyphaga</taxon>
        <taxon>Cucujiformia</taxon>
        <taxon>Nitidulidae</taxon>
        <taxon>Meligethinae</taxon>
        <taxon>Brassicogethes</taxon>
    </lineage>
</organism>
<dbReference type="EMBL" id="OV121139">
    <property type="protein sequence ID" value="CAH0561703.1"/>
    <property type="molecule type" value="Genomic_DNA"/>
</dbReference>
<accession>A0A9P0BEX6</accession>
<dbReference type="AlphaFoldDB" id="A0A9P0BEX6"/>
<feature type="compositionally biased region" description="Gly residues" evidence="1">
    <location>
        <begin position="1"/>
        <end position="15"/>
    </location>
</feature>
<evidence type="ECO:0000313" key="2">
    <source>
        <dbReference type="EMBL" id="CAH0561703.1"/>
    </source>
</evidence>
<protein>
    <submittedName>
        <fullName evidence="2">Uncharacterized protein</fullName>
    </submittedName>
</protein>